<evidence type="ECO:0000313" key="2">
    <source>
        <dbReference type="Proteomes" id="UP001165082"/>
    </source>
</evidence>
<sequence>MTAKSREEYYTQIHDDMKASMARFVEGVEAKMSGQDLAIAEYETDKIQQLELEELNQQTFESLRGEIKGLWNRTTADVGTLRSYATRSLDVLNDAFADLQRKVESDRLTAAKKSQLHAQIE</sequence>
<gene>
    <name evidence="1" type="ORF">TrRE_jg5645</name>
</gene>
<organism evidence="1 2">
    <name type="scientific">Triparma retinervis</name>
    <dbReference type="NCBI Taxonomy" id="2557542"/>
    <lineage>
        <taxon>Eukaryota</taxon>
        <taxon>Sar</taxon>
        <taxon>Stramenopiles</taxon>
        <taxon>Ochrophyta</taxon>
        <taxon>Bolidophyceae</taxon>
        <taxon>Parmales</taxon>
        <taxon>Triparmaceae</taxon>
        <taxon>Triparma</taxon>
    </lineage>
</organism>
<dbReference type="OrthoDB" id="193085at2759"/>
<keyword evidence="2" id="KW-1185">Reference proteome</keyword>
<protein>
    <submittedName>
        <fullName evidence="1">Uncharacterized protein</fullName>
    </submittedName>
</protein>
<reference evidence="1" key="1">
    <citation type="submission" date="2022-07" db="EMBL/GenBank/DDBJ databases">
        <title>Genome analysis of Parmales, a sister group of diatoms, reveals the evolutionary specialization of diatoms from phago-mixotrophs to photoautotrophs.</title>
        <authorList>
            <person name="Ban H."/>
            <person name="Sato S."/>
            <person name="Yoshikawa S."/>
            <person name="Kazumasa Y."/>
            <person name="Nakamura Y."/>
            <person name="Ichinomiya M."/>
            <person name="Saitoh K."/>
            <person name="Sato N."/>
            <person name="Blanc-Mathieu R."/>
            <person name="Endo H."/>
            <person name="Kuwata A."/>
            <person name="Ogata H."/>
        </authorList>
    </citation>
    <scope>NUCLEOTIDE SEQUENCE</scope>
</reference>
<evidence type="ECO:0000313" key="1">
    <source>
        <dbReference type="EMBL" id="GMI09903.1"/>
    </source>
</evidence>
<dbReference type="Proteomes" id="UP001165082">
    <property type="component" value="Unassembled WGS sequence"/>
</dbReference>
<comment type="caution">
    <text evidence="1">The sequence shown here is derived from an EMBL/GenBank/DDBJ whole genome shotgun (WGS) entry which is preliminary data.</text>
</comment>
<feature type="non-terminal residue" evidence="1">
    <location>
        <position position="121"/>
    </location>
</feature>
<dbReference type="AlphaFoldDB" id="A0A9W7KSD7"/>
<dbReference type="EMBL" id="BRXZ01000345">
    <property type="protein sequence ID" value="GMI09903.1"/>
    <property type="molecule type" value="Genomic_DNA"/>
</dbReference>
<accession>A0A9W7KSD7</accession>
<proteinExistence type="predicted"/>
<name>A0A9W7KSD7_9STRA</name>